<evidence type="ECO:0000256" key="1">
    <source>
        <dbReference type="SAM" id="MobiDB-lite"/>
    </source>
</evidence>
<proteinExistence type="predicted"/>
<feature type="compositionally biased region" description="Basic and acidic residues" evidence="1">
    <location>
        <begin position="59"/>
        <end position="75"/>
    </location>
</feature>
<sequence>PGRRNKPKFDEVWRIKHPLECSPWQAQVSHWSSSRELRVRCYRENSSSVESPDASLSKVKGEPNLRSKAQREEAPRLQSRGARKGL</sequence>
<comment type="caution">
    <text evidence="2">The sequence shown here is derived from an EMBL/GenBank/DDBJ whole genome shotgun (WGS) entry which is preliminary data.</text>
</comment>
<feature type="region of interest" description="Disordered" evidence="1">
    <location>
        <begin position="45"/>
        <end position="86"/>
    </location>
</feature>
<organism evidence="2 3">
    <name type="scientific">Datura stramonium</name>
    <name type="common">Jimsonweed</name>
    <name type="synonym">Common thornapple</name>
    <dbReference type="NCBI Taxonomy" id="4076"/>
    <lineage>
        <taxon>Eukaryota</taxon>
        <taxon>Viridiplantae</taxon>
        <taxon>Streptophyta</taxon>
        <taxon>Embryophyta</taxon>
        <taxon>Tracheophyta</taxon>
        <taxon>Spermatophyta</taxon>
        <taxon>Magnoliopsida</taxon>
        <taxon>eudicotyledons</taxon>
        <taxon>Gunneridae</taxon>
        <taxon>Pentapetalae</taxon>
        <taxon>asterids</taxon>
        <taxon>lamiids</taxon>
        <taxon>Solanales</taxon>
        <taxon>Solanaceae</taxon>
        <taxon>Solanoideae</taxon>
        <taxon>Datureae</taxon>
        <taxon>Datura</taxon>
    </lineage>
</organism>
<protein>
    <submittedName>
        <fullName evidence="2">Uncharacterized protein</fullName>
    </submittedName>
</protein>
<reference evidence="2 3" key="1">
    <citation type="journal article" date="2021" name="BMC Genomics">
        <title>Datura genome reveals duplications of psychoactive alkaloid biosynthetic genes and high mutation rate following tissue culture.</title>
        <authorList>
            <person name="Rajewski A."/>
            <person name="Carter-House D."/>
            <person name="Stajich J."/>
            <person name="Litt A."/>
        </authorList>
    </citation>
    <scope>NUCLEOTIDE SEQUENCE [LARGE SCALE GENOMIC DNA]</scope>
    <source>
        <strain evidence="2">AR-01</strain>
    </source>
</reference>
<feature type="non-terminal residue" evidence="2">
    <location>
        <position position="1"/>
    </location>
</feature>
<dbReference type="EMBL" id="JACEIK010005560">
    <property type="protein sequence ID" value="MCE0481791.1"/>
    <property type="molecule type" value="Genomic_DNA"/>
</dbReference>
<keyword evidence="3" id="KW-1185">Reference proteome</keyword>
<name>A0ABS8VQB1_DATST</name>
<dbReference type="Proteomes" id="UP000823775">
    <property type="component" value="Unassembled WGS sequence"/>
</dbReference>
<evidence type="ECO:0000313" key="3">
    <source>
        <dbReference type="Proteomes" id="UP000823775"/>
    </source>
</evidence>
<accession>A0ABS8VQB1</accession>
<gene>
    <name evidence="2" type="ORF">HAX54_039863</name>
</gene>
<evidence type="ECO:0000313" key="2">
    <source>
        <dbReference type="EMBL" id="MCE0481791.1"/>
    </source>
</evidence>